<evidence type="ECO:0000256" key="16">
    <source>
        <dbReference type="SAM" id="SignalP"/>
    </source>
</evidence>
<dbReference type="Pfam" id="PF03443">
    <property type="entry name" value="AA9"/>
    <property type="match status" value="1"/>
</dbReference>
<evidence type="ECO:0000313" key="19">
    <source>
        <dbReference type="Proteomes" id="UP000094444"/>
    </source>
</evidence>
<dbReference type="EC" id="1.14.99.56" evidence="15"/>
<comment type="caution">
    <text evidence="18">The sequence shown here is derived from an EMBL/GenBank/DDBJ whole genome shotgun (WGS) entry which is preliminary data.</text>
</comment>
<keyword evidence="8" id="KW-0186">Copper</keyword>
<evidence type="ECO:0000256" key="4">
    <source>
        <dbReference type="ARBA" id="ARBA00022723"/>
    </source>
</evidence>
<keyword evidence="7" id="KW-0560">Oxidoreductase</keyword>
<evidence type="ECO:0000256" key="3">
    <source>
        <dbReference type="ARBA" id="ARBA00022525"/>
    </source>
</evidence>
<protein>
    <recommendedName>
        <fullName evidence="15">lytic cellulose monooxygenase (C4-dehydrogenating)</fullName>
        <ecNumber evidence="15">1.14.99.56</ecNumber>
    </recommendedName>
</protein>
<keyword evidence="19" id="KW-1185">Reference proteome</keyword>
<dbReference type="PANTHER" id="PTHR33353:SF11">
    <property type="entry name" value="GLYCOSYLHYDROLASE FAMILY 61-7 PROTEIN"/>
    <property type="match status" value="1"/>
</dbReference>
<keyword evidence="3" id="KW-0964">Secreted</keyword>
<dbReference type="InterPro" id="IPR049892">
    <property type="entry name" value="AA9"/>
</dbReference>
<dbReference type="GO" id="GO:0004497">
    <property type="term" value="F:monooxygenase activity"/>
    <property type="evidence" value="ECO:0007669"/>
    <property type="project" value="UniProtKB-KW"/>
</dbReference>
<evidence type="ECO:0000256" key="7">
    <source>
        <dbReference type="ARBA" id="ARBA00023002"/>
    </source>
</evidence>
<keyword evidence="4" id="KW-0479">Metal-binding</keyword>
<evidence type="ECO:0000256" key="10">
    <source>
        <dbReference type="ARBA" id="ARBA00023157"/>
    </source>
</evidence>
<feature type="domain" description="Auxiliary Activity family 9 catalytic" evidence="17">
    <location>
        <begin position="20"/>
        <end position="207"/>
    </location>
</feature>
<dbReference type="STRING" id="158607.A0A2P5HP31"/>
<accession>A0A2P5HP31</accession>
<keyword evidence="10" id="KW-1015">Disulfide bond</keyword>
<comment type="cofactor">
    <cofactor evidence="1">
        <name>Cu(2+)</name>
        <dbReference type="ChEBI" id="CHEBI:29036"/>
    </cofactor>
</comment>
<evidence type="ECO:0000256" key="11">
    <source>
        <dbReference type="ARBA" id="ARBA00023277"/>
    </source>
</evidence>
<sequence length="218" mass="23044">MKTITSLVVALLAVSPVAAHYRFNQINKNGVFKYIRENTSNNSPVTDLASSDLRCNTGAKGDGTETVAVKAGSPFTFDLDQAVYHQGPVTVYMSKAPGAASAYAGDGDWFKIAEEGPTFGGGSSTWPMRASYTYTIPTCIADGDYLLRIEQLGIHNPGSPPQFYISCAQVTVSGGSGGSPSPTVKIPGHVKATDPGYTANIYNNFNSYTIPGPKKITC</sequence>
<keyword evidence="6" id="KW-0136">Cellulose degradation</keyword>
<evidence type="ECO:0000256" key="12">
    <source>
        <dbReference type="ARBA" id="ARBA00023326"/>
    </source>
</evidence>
<evidence type="ECO:0000313" key="18">
    <source>
        <dbReference type="EMBL" id="POS71997.1"/>
    </source>
</evidence>
<name>A0A2P5HP31_DIAHE</name>
<evidence type="ECO:0000256" key="15">
    <source>
        <dbReference type="ARBA" id="ARBA00047174"/>
    </source>
</evidence>
<evidence type="ECO:0000256" key="9">
    <source>
        <dbReference type="ARBA" id="ARBA00023033"/>
    </source>
</evidence>
<reference evidence="18" key="1">
    <citation type="submission" date="2017-09" db="EMBL/GenBank/DDBJ databases">
        <title>Polyketide synthases of a Diaporthe helianthi virulent isolate.</title>
        <authorList>
            <person name="Baroncelli R."/>
        </authorList>
    </citation>
    <scope>NUCLEOTIDE SEQUENCE [LARGE SCALE GENOMIC DNA]</scope>
    <source>
        <strain evidence="18">7/96</strain>
    </source>
</reference>
<keyword evidence="5 16" id="KW-0732">Signal</keyword>
<evidence type="ECO:0000256" key="5">
    <source>
        <dbReference type="ARBA" id="ARBA00022729"/>
    </source>
</evidence>
<keyword evidence="9" id="KW-0503">Monooxygenase</keyword>
<dbReference type="Proteomes" id="UP000094444">
    <property type="component" value="Unassembled WGS sequence"/>
</dbReference>
<dbReference type="GO" id="GO:0046872">
    <property type="term" value="F:metal ion binding"/>
    <property type="evidence" value="ECO:0007669"/>
    <property type="project" value="UniProtKB-KW"/>
</dbReference>
<comment type="subcellular location">
    <subcellularLocation>
        <location evidence="2">Secreted</location>
    </subcellularLocation>
</comment>
<proteinExistence type="inferred from homology"/>
<keyword evidence="12" id="KW-0624">Polysaccharide degradation</keyword>
<dbReference type="AlphaFoldDB" id="A0A2P5HP31"/>
<dbReference type="InterPro" id="IPR005103">
    <property type="entry name" value="AA9_LPMO"/>
</dbReference>
<dbReference type="Gene3D" id="2.70.50.70">
    <property type="match status" value="1"/>
</dbReference>
<feature type="signal peptide" evidence="16">
    <location>
        <begin position="1"/>
        <end position="19"/>
    </location>
</feature>
<dbReference type="OrthoDB" id="6038816at2759"/>
<dbReference type="PANTHER" id="PTHR33353">
    <property type="entry name" value="PUTATIVE (AFU_ORTHOLOGUE AFUA_1G12560)-RELATED"/>
    <property type="match status" value="1"/>
</dbReference>
<dbReference type="EMBL" id="MAVT02001112">
    <property type="protein sequence ID" value="POS71997.1"/>
    <property type="molecule type" value="Genomic_DNA"/>
</dbReference>
<dbReference type="InParanoid" id="A0A2P5HP31"/>
<gene>
    <name evidence="18" type="ORF">DHEL01_v209606</name>
</gene>
<dbReference type="GO" id="GO:0005576">
    <property type="term" value="C:extracellular region"/>
    <property type="evidence" value="ECO:0007669"/>
    <property type="project" value="UniProtKB-SubCell"/>
</dbReference>
<evidence type="ECO:0000256" key="6">
    <source>
        <dbReference type="ARBA" id="ARBA00023001"/>
    </source>
</evidence>
<evidence type="ECO:0000256" key="13">
    <source>
        <dbReference type="ARBA" id="ARBA00044502"/>
    </source>
</evidence>
<evidence type="ECO:0000256" key="14">
    <source>
        <dbReference type="ARBA" id="ARBA00045077"/>
    </source>
</evidence>
<organism evidence="18 19">
    <name type="scientific">Diaporthe helianthi</name>
    <dbReference type="NCBI Taxonomy" id="158607"/>
    <lineage>
        <taxon>Eukaryota</taxon>
        <taxon>Fungi</taxon>
        <taxon>Dikarya</taxon>
        <taxon>Ascomycota</taxon>
        <taxon>Pezizomycotina</taxon>
        <taxon>Sordariomycetes</taxon>
        <taxon>Sordariomycetidae</taxon>
        <taxon>Diaporthales</taxon>
        <taxon>Diaporthaceae</taxon>
        <taxon>Diaporthe</taxon>
    </lineage>
</organism>
<feature type="chain" id="PRO_5015111454" description="lytic cellulose monooxygenase (C4-dehydrogenating)" evidence="16">
    <location>
        <begin position="20"/>
        <end position="218"/>
    </location>
</feature>
<dbReference type="CDD" id="cd21175">
    <property type="entry name" value="LPMO_AA9"/>
    <property type="match status" value="1"/>
</dbReference>
<evidence type="ECO:0000256" key="2">
    <source>
        <dbReference type="ARBA" id="ARBA00004613"/>
    </source>
</evidence>
<comment type="catalytic activity">
    <reaction evidence="14">
        <text>[(1-&gt;4)-beta-D-glucosyl]n+m + reduced acceptor + O2 = 4-dehydro-beta-D-glucosyl-[(1-&gt;4)-beta-D-glucosyl]n-1 + [(1-&gt;4)-beta-D-glucosyl]m + acceptor + H2O.</text>
        <dbReference type="EC" id="1.14.99.56"/>
    </reaction>
</comment>
<evidence type="ECO:0000259" key="17">
    <source>
        <dbReference type="Pfam" id="PF03443"/>
    </source>
</evidence>
<comment type="similarity">
    <text evidence="13">Belongs to the polysaccharide monooxygenase AA9 family.</text>
</comment>
<evidence type="ECO:0000256" key="1">
    <source>
        <dbReference type="ARBA" id="ARBA00001973"/>
    </source>
</evidence>
<evidence type="ECO:0000256" key="8">
    <source>
        <dbReference type="ARBA" id="ARBA00023008"/>
    </source>
</evidence>
<dbReference type="GO" id="GO:0030245">
    <property type="term" value="P:cellulose catabolic process"/>
    <property type="evidence" value="ECO:0007669"/>
    <property type="project" value="UniProtKB-KW"/>
</dbReference>
<keyword evidence="11" id="KW-0119">Carbohydrate metabolism</keyword>